<evidence type="ECO:0000259" key="15">
    <source>
        <dbReference type="Pfam" id="PF00534"/>
    </source>
</evidence>
<evidence type="ECO:0000256" key="7">
    <source>
        <dbReference type="ARBA" id="ARBA00022679"/>
    </source>
</evidence>
<keyword evidence="8" id="KW-0812">Transmembrane</keyword>
<evidence type="ECO:0000313" key="17">
    <source>
        <dbReference type="EMBL" id="KAJ6216940.1"/>
    </source>
</evidence>
<comment type="caution">
    <text evidence="17">The sequence shown here is derived from an EMBL/GenBank/DDBJ whole genome shotgun (WGS) entry which is preliminary data.</text>
</comment>
<comment type="function">
    <text evidence="13">GDP-Man:Man(3)GlcNAc(2)-PP-Dol alpha-1,2-mannosyltransferase that operates in the biosynthetic pathway of dolichol-linked oligosaccharides, the glycan precursors employed in protein asparagine (N)-glycosylation. The assembly of dolichol-linked oligosaccharides begins on the cytosolic side of the endoplasmic reticulum membrane and finishes in its lumen. The sequential addition of sugars to dolichol pyrophosphate produces dolichol-linked oligosaccharides containing fourteen sugars, including two GlcNAcs, nine mannoses and three glucoses. Once assembled, the oligosaccharide is transferred from the lipid to nascent proteins by oligosaccharyltransferases. Catalyzes, on the cytoplasmic face of the endoplasmic reticulum, the addition of the fourth and fifth mannose residues to the dolichol-linked oligosaccharide chain, to produce Man(5)GlcNAc(2)-PP-dolichol core oligosaccharide. Man(5)GlcNAc(2)-PP-dolichol is a substrate for ALG3, the following enzyme in the biosynthetic pathway.</text>
</comment>
<evidence type="ECO:0000256" key="8">
    <source>
        <dbReference type="ARBA" id="ARBA00022692"/>
    </source>
</evidence>
<evidence type="ECO:0000256" key="2">
    <source>
        <dbReference type="ARBA" id="ARBA00004922"/>
    </source>
</evidence>
<keyword evidence="9 14" id="KW-0256">Endoplasmic reticulum</keyword>
<dbReference type="Pfam" id="PF00534">
    <property type="entry name" value="Glycos_transf_1"/>
    <property type="match status" value="1"/>
</dbReference>
<keyword evidence="11" id="KW-0472">Membrane</keyword>
<evidence type="ECO:0000256" key="9">
    <source>
        <dbReference type="ARBA" id="ARBA00022824"/>
    </source>
</evidence>
<dbReference type="OMA" id="ARLYGWV"/>
<reference evidence="17" key="1">
    <citation type="submission" date="2022-12" db="EMBL/GenBank/DDBJ databases">
        <title>Genome assemblies of Blomia tropicalis.</title>
        <authorList>
            <person name="Cui Y."/>
        </authorList>
    </citation>
    <scope>NUCLEOTIDE SEQUENCE</scope>
    <source>
        <tissue evidence="17">Adult mites</tissue>
    </source>
</reference>
<evidence type="ECO:0000256" key="6">
    <source>
        <dbReference type="ARBA" id="ARBA00022676"/>
    </source>
</evidence>
<keyword evidence="6 14" id="KW-0328">Glycosyltransferase</keyword>
<evidence type="ECO:0000256" key="1">
    <source>
        <dbReference type="ARBA" id="ARBA00004389"/>
    </source>
</evidence>
<protein>
    <recommendedName>
        <fullName evidence="5 14">GDP-Man:Man(3)GlcNAc(2)-PP-Dol alpha-1,2-mannosyltransferase</fullName>
        <ecNumber evidence="4 14">2.4.1.131</ecNumber>
    </recommendedName>
</protein>
<evidence type="ECO:0000256" key="3">
    <source>
        <dbReference type="ARBA" id="ARBA00009481"/>
    </source>
</evidence>
<evidence type="ECO:0000256" key="11">
    <source>
        <dbReference type="ARBA" id="ARBA00023136"/>
    </source>
</evidence>
<dbReference type="PANTHER" id="PTHR45919:SF1">
    <property type="entry name" value="GDP-MAN:MAN(3)GLCNAC(2)-PP-DOL ALPHA-1,2-MANNOSYLTRANSFERASE"/>
    <property type="match status" value="1"/>
</dbReference>
<dbReference type="GO" id="GO:0005789">
    <property type="term" value="C:endoplasmic reticulum membrane"/>
    <property type="evidence" value="ECO:0007669"/>
    <property type="project" value="UniProtKB-SubCell"/>
</dbReference>
<evidence type="ECO:0000313" key="18">
    <source>
        <dbReference type="Proteomes" id="UP001142055"/>
    </source>
</evidence>
<dbReference type="Proteomes" id="UP001142055">
    <property type="component" value="Chromosome 3"/>
</dbReference>
<keyword evidence="7 14" id="KW-0808">Transferase</keyword>
<comment type="similarity">
    <text evidence="3 14">Belongs to the glycosyltransferase group 1 family. Glycosyltransferase 4 subfamily.</text>
</comment>
<dbReference type="Pfam" id="PF15924">
    <property type="entry name" value="ALG11_N"/>
    <property type="match status" value="1"/>
</dbReference>
<evidence type="ECO:0000256" key="13">
    <source>
        <dbReference type="ARBA" id="ARBA00045128"/>
    </source>
</evidence>
<evidence type="ECO:0000256" key="10">
    <source>
        <dbReference type="ARBA" id="ARBA00022989"/>
    </source>
</evidence>
<dbReference type="EC" id="2.4.1.131" evidence="4 14"/>
<evidence type="ECO:0000256" key="12">
    <source>
        <dbReference type="ARBA" id="ARBA00045065"/>
    </source>
</evidence>
<proteinExistence type="inferred from homology"/>
<dbReference type="CDD" id="cd03806">
    <property type="entry name" value="GT4_ALG11-like"/>
    <property type="match status" value="1"/>
</dbReference>
<evidence type="ECO:0000256" key="5">
    <source>
        <dbReference type="ARBA" id="ARBA00022018"/>
    </source>
</evidence>
<evidence type="ECO:0000256" key="14">
    <source>
        <dbReference type="RuleBase" id="RU367051"/>
    </source>
</evidence>
<keyword evidence="10" id="KW-1133">Transmembrane helix</keyword>
<dbReference type="Gene3D" id="3.40.50.2000">
    <property type="entry name" value="Glycogen Phosphorylase B"/>
    <property type="match status" value="1"/>
</dbReference>
<feature type="domain" description="ALG11 mannosyltransferase N-terminal" evidence="16">
    <location>
        <begin position="47"/>
        <end position="253"/>
    </location>
</feature>
<dbReference type="GO" id="GO:0006487">
    <property type="term" value="P:protein N-linked glycosylation"/>
    <property type="evidence" value="ECO:0007669"/>
    <property type="project" value="TreeGrafter"/>
</dbReference>
<comment type="pathway">
    <text evidence="2 14">Protein modification; protein glycosylation.</text>
</comment>
<accession>A0A9Q0RK17</accession>
<evidence type="ECO:0000256" key="4">
    <source>
        <dbReference type="ARBA" id="ARBA00012645"/>
    </source>
</evidence>
<dbReference type="SUPFAM" id="SSF53756">
    <property type="entry name" value="UDP-Glycosyltransferase/glycogen phosphorylase"/>
    <property type="match status" value="1"/>
</dbReference>
<dbReference type="EMBL" id="JAPWDV010000003">
    <property type="protein sequence ID" value="KAJ6216940.1"/>
    <property type="molecule type" value="Genomic_DNA"/>
</dbReference>
<dbReference type="InterPro" id="IPR001296">
    <property type="entry name" value="Glyco_trans_1"/>
</dbReference>
<dbReference type="InterPro" id="IPR038013">
    <property type="entry name" value="ALG11"/>
</dbReference>
<evidence type="ECO:0000259" key="16">
    <source>
        <dbReference type="Pfam" id="PF15924"/>
    </source>
</evidence>
<gene>
    <name evidence="17" type="ORF">RDWZM_008097</name>
</gene>
<comment type="subcellular location">
    <subcellularLocation>
        <location evidence="1">Endoplasmic reticulum membrane</location>
        <topology evidence="1">Single-pass membrane protein</topology>
    </subcellularLocation>
</comment>
<keyword evidence="18" id="KW-1185">Reference proteome</keyword>
<comment type="catalytic activity">
    <reaction evidence="12 14">
        <text>an alpha-D-Man-(1-&gt;3)-[alpha-D-Man-(1-&gt;6)]-beta-D-Man-(1-&gt;4)-beta-D-GlcNAc-(1-&gt;4)-alpha-D-GlcNAc-diphospho-di-trans,poly-cis-dolichol + 2 GDP-alpha-D-mannose = an alpha-D-Man-(1-&gt;2)-alpha-D-Man-(1-&gt;2)-alpha-D-Man-(1-&gt;3)-[alpha-D-Man-(1-&gt;6)]-beta-D-Man-(1-&gt;4)-beta-D-GlcNAc-(1-&gt;4)-alpha-D-GlcNAc-diphospho-di-trans,poly-cis-dolichol + 2 GDP + 2 H(+)</text>
        <dbReference type="Rhea" id="RHEA:29523"/>
        <dbReference type="Rhea" id="RHEA-COMP:19515"/>
        <dbReference type="Rhea" id="RHEA-COMP:19516"/>
        <dbReference type="ChEBI" id="CHEBI:15378"/>
        <dbReference type="ChEBI" id="CHEBI:57527"/>
        <dbReference type="ChEBI" id="CHEBI:58189"/>
        <dbReference type="ChEBI" id="CHEBI:132511"/>
        <dbReference type="ChEBI" id="CHEBI:132515"/>
        <dbReference type="EC" id="2.4.1.131"/>
    </reaction>
    <physiologicalReaction direction="left-to-right" evidence="12 14">
        <dbReference type="Rhea" id="RHEA:29524"/>
    </physiologicalReaction>
</comment>
<dbReference type="GO" id="GO:0004377">
    <property type="term" value="F:GDP-Man:Man(3)GlcNAc(2)-PP-Dol alpha-1,2-mannosyltransferase activity"/>
    <property type="evidence" value="ECO:0007669"/>
    <property type="project" value="UniProtKB-UniRule"/>
</dbReference>
<organism evidence="17 18">
    <name type="scientific">Blomia tropicalis</name>
    <name type="common">Mite</name>
    <dbReference type="NCBI Taxonomy" id="40697"/>
    <lineage>
        <taxon>Eukaryota</taxon>
        <taxon>Metazoa</taxon>
        <taxon>Ecdysozoa</taxon>
        <taxon>Arthropoda</taxon>
        <taxon>Chelicerata</taxon>
        <taxon>Arachnida</taxon>
        <taxon>Acari</taxon>
        <taxon>Acariformes</taxon>
        <taxon>Sarcoptiformes</taxon>
        <taxon>Astigmata</taxon>
        <taxon>Glycyphagoidea</taxon>
        <taxon>Echimyopodidae</taxon>
        <taxon>Blomia</taxon>
    </lineage>
</organism>
<dbReference type="AlphaFoldDB" id="A0A9Q0RK17"/>
<sequence length="469" mass="53982">MSYCLCSLLWIVASFIIGLIIAIRKYLHSKREEFKQSRPEFNNDRQKVIGIFHPFCNAGGGGERVLWAAIKSLNDRFPYHSYVIYSDNYECNSTQILLKAKQTFQVETNFNIHFVQLKTCRLLSPKMYPFMTILFQNIGTMLVGLEAVFRCPPDIMLDTMGCSFIFPIFKLFSSSKVCAYVHYPTISVDMLNMVASNQSNYNNRQFIAKNPFLSNLKLLYYKTFAFIYRMTGKCTDVVMVNSTWTNNHIRQVWNLDVTTVYPPCNTSHLKKLDLSKRDRNLIISMAQFRPEKNHRLQIEALAKLIKILNENGDTVTIPKLIVIGSCRNEDDSQLVEELKQLSHQLNVEKYITFKVNLPYVQMEKHLGEASIAIHTMVNEHFGISVVEFLSAGLLTLAHNSGGPKLDIIKENNTGYFASNVDEFANTLYKLIKLSESEALKIRTQARQSIEKFSEQTFERSFSDIMEHLL</sequence>
<feature type="domain" description="Glycosyl transferase family 1" evidence="15">
    <location>
        <begin position="275"/>
        <end position="446"/>
    </location>
</feature>
<dbReference type="PANTHER" id="PTHR45919">
    <property type="entry name" value="GDP-MAN:MAN(3)GLCNAC(2)-PP-DOL ALPHA-1,2-MANNOSYLTRANSFERASE"/>
    <property type="match status" value="1"/>
</dbReference>
<dbReference type="InterPro" id="IPR031814">
    <property type="entry name" value="ALG11_N"/>
</dbReference>
<name>A0A9Q0RK17_BLOTA</name>